<protein>
    <recommendedName>
        <fullName evidence="3">Lysozyme</fullName>
    </recommendedName>
</protein>
<evidence type="ECO:0000313" key="1">
    <source>
        <dbReference type="EMBL" id="QEO17219.1"/>
    </source>
</evidence>
<name>A0A5C1YPS7_9PROT</name>
<organism evidence="1 2">
    <name type="scientific">Acetobacter vaccinii</name>
    <dbReference type="NCBI Taxonomy" id="2592655"/>
    <lineage>
        <taxon>Bacteria</taxon>
        <taxon>Pseudomonadati</taxon>
        <taxon>Pseudomonadota</taxon>
        <taxon>Alphaproteobacteria</taxon>
        <taxon>Acetobacterales</taxon>
        <taxon>Acetobacteraceae</taxon>
        <taxon>Acetobacter</taxon>
    </lineage>
</organism>
<dbReference type="Proteomes" id="UP000324536">
    <property type="component" value="Chromosome"/>
</dbReference>
<gene>
    <name evidence="1" type="ORF">FLP30_05295</name>
</gene>
<proteinExistence type="predicted"/>
<evidence type="ECO:0000313" key="2">
    <source>
        <dbReference type="Proteomes" id="UP000324536"/>
    </source>
</evidence>
<dbReference type="OrthoDB" id="7355818at2"/>
<keyword evidence="2" id="KW-1185">Reference proteome</keyword>
<dbReference type="RefSeq" id="WP_149278898.1">
    <property type="nucleotide sequence ID" value="NZ_CP043506.1"/>
</dbReference>
<reference evidence="1 2" key="1">
    <citation type="submission" date="2019-09" db="EMBL/GenBank/DDBJ databases">
        <title>Genome sequencing of strain KACC 21233.</title>
        <authorList>
            <person name="Heo J."/>
            <person name="Kim S.-J."/>
            <person name="Kim J.-S."/>
            <person name="Hong S.-B."/>
            <person name="Kwon S.-W."/>
        </authorList>
    </citation>
    <scope>NUCLEOTIDE SEQUENCE [LARGE SCALE GENOMIC DNA]</scope>
    <source>
        <strain evidence="1 2">KACC 21233</strain>
    </source>
</reference>
<dbReference type="EMBL" id="CP043506">
    <property type="protein sequence ID" value="QEO17219.1"/>
    <property type="molecule type" value="Genomic_DNA"/>
</dbReference>
<sequence length="171" mass="17861">MQLATIKDTVIAPALERLGLGGGAGVALVLGTGLVETGYRTMRQYGGGPALGWFQMEPRTHDDIWRNFLPAHPTLARALRGLAGTSTPHAGLMAGAAGQPYAAAMCRLAFYRSPLPLPAGDNPVGLCAFWKRVYNTPAGKGQADAARVALFGQAVLCATAPAPDSHDPERP</sequence>
<accession>A0A5C1YPS7</accession>
<evidence type="ECO:0008006" key="3">
    <source>
        <dbReference type="Google" id="ProtNLM"/>
    </source>
</evidence>
<dbReference type="AlphaFoldDB" id="A0A5C1YPS7"/>
<dbReference type="KEGG" id="acek:FLP30_05295"/>